<dbReference type="Proteomes" id="UP001143856">
    <property type="component" value="Unassembled WGS sequence"/>
</dbReference>
<evidence type="ECO:0000313" key="2">
    <source>
        <dbReference type="Proteomes" id="UP001143856"/>
    </source>
</evidence>
<accession>A0ACC1PNJ2</accession>
<dbReference type="EMBL" id="JAPDGR010000111">
    <property type="protein sequence ID" value="KAJ2996039.1"/>
    <property type="molecule type" value="Genomic_DNA"/>
</dbReference>
<evidence type="ECO:0000313" key="1">
    <source>
        <dbReference type="EMBL" id="KAJ2996039.1"/>
    </source>
</evidence>
<reference evidence="1" key="1">
    <citation type="submission" date="2022-10" db="EMBL/GenBank/DDBJ databases">
        <title>Genome Sequence of Xylaria curta.</title>
        <authorList>
            <person name="Buettner E."/>
        </authorList>
    </citation>
    <scope>NUCLEOTIDE SEQUENCE</scope>
    <source>
        <strain evidence="1">Babe10</strain>
    </source>
</reference>
<name>A0ACC1PNJ2_9PEZI</name>
<sequence length="436" mass="49680">MPPPLVASKTQAIPRSFGLQNPVHRPLKSLTATSDPMERWLSEDCLHAPYHTIGYVAVVSDAGSNPPADGKPVSGSRATAGSRPRHATDSEAPATMRGPEDSKELRTFNLDSRIFRTATEDHLQMKAEELMICCHEVYGYDFALKRWGIFSVANIRDVEFNSEAFDHLLLSSNKKQLISSLVMQHGNRPEAFDDYIRGKGKGLIFLLHESIADYVRRPLFTVTARDMGHNLKVVLGLATQWNAVVLVDEADVFMQQRDLASFYRDDLVSSLLRVLEYFEGIMFLTTNRVETIDSAFQSRIHLSITYPALSHAVRQELWRNWITRENSGSEPDWLTQVLLDNLANRNLNGREIKNAMQIAHALSRSEKRRMHATDVFRALEADEEFRTSFQKDLDRRKAEESQATNWQQEEHGSFLILRAAYRYFRDIARLLALGET</sequence>
<keyword evidence="2" id="KW-1185">Reference proteome</keyword>
<comment type="caution">
    <text evidence="1">The sequence shown here is derived from an EMBL/GenBank/DDBJ whole genome shotgun (WGS) entry which is preliminary data.</text>
</comment>
<protein>
    <submittedName>
        <fullName evidence="1">Uncharacterized protein</fullName>
    </submittedName>
</protein>
<organism evidence="1 2">
    <name type="scientific">Xylaria curta</name>
    <dbReference type="NCBI Taxonomy" id="42375"/>
    <lineage>
        <taxon>Eukaryota</taxon>
        <taxon>Fungi</taxon>
        <taxon>Dikarya</taxon>
        <taxon>Ascomycota</taxon>
        <taxon>Pezizomycotina</taxon>
        <taxon>Sordariomycetes</taxon>
        <taxon>Xylariomycetidae</taxon>
        <taxon>Xylariales</taxon>
        <taxon>Xylariaceae</taxon>
        <taxon>Xylaria</taxon>
    </lineage>
</organism>
<gene>
    <name evidence="1" type="ORF">NUW58_g1106</name>
</gene>
<proteinExistence type="predicted"/>